<evidence type="ECO:0000256" key="4">
    <source>
        <dbReference type="ARBA" id="ARBA00022989"/>
    </source>
</evidence>
<organism evidence="7 8">
    <name type="scientific">Limulus polyphemus</name>
    <name type="common">Atlantic horseshoe crab</name>
    <dbReference type="NCBI Taxonomy" id="6850"/>
    <lineage>
        <taxon>Eukaryota</taxon>
        <taxon>Metazoa</taxon>
        <taxon>Ecdysozoa</taxon>
        <taxon>Arthropoda</taxon>
        <taxon>Chelicerata</taxon>
        <taxon>Merostomata</taxon>
        <taxon>Xiphosura</taxon>
        <taxon>Limulidae</taxon>
        <taxon>Limulus</taxon>
    </lineage>
</organism>
<evidence type="ECO:0000259" key="6">
    <source>
        <dbReference type="Pfam" id="PF03914"/>
    </source>
</evidence>
<evidence type="ECO:0000256" key="1">
    <source>
        <dbReference type="ARBA" id="ARBA00004232"/>
    </source>
</evidence>
<dbReference type="Proteomes" id="UP000694941">
    <property type="component" value="Unplaced"/>
</dbReference>
<gene>
    <name evidence="8" type="primary">LOC106467098</name>
</gene>
<dbReference type="GeneID" id="106467098"/>
<keyword evidence="5" id="KW-0472">Membrane</keyword>
<dbReference type="SUPFAM" id="SSF48371">
    <property type="entry name" value="ARM repeat"/>
    <property type="match status" value="1"/>
</dbReference>
<feature type="domain" description="CCAAT-binding factor" evidence="6">
    <location>
        <begin position="300"/>
        <end position="448"/>
    </location>
</feature>
<feature type="transmembrane region" description="Helical" evidence="5">
    <location>
        <begin position="292"/>
        <end position="311"/>
    </location>
</feature>
<evidence type="ECO:0000313" key="8">
    <source>
        <dbReference type="RefSeq" id="XP_013782872.1"/>
    </source>
</evidence>
<evidence type="ECO:0000256" key="2">
    <source>
        <dbReference type="ARBA" id="ARBA00007797"/>
    </source>
</evidence>
<feature type="transmembrane region" description="Helical" evidence="5">
    <location>
        <begin position="342"/>
        <end position="364"/>
    </location>
</feature>
<keyword evidence="4 5" id="KW-1133">Transmembrane helix</keyword>
<sequence length="504" mass="58668">MASSRKKVVNEIKDKANAFLASRKNCNFLIELHSTLMSSDVYEVLAGIQAINRVFHHLLQNGDLYQPSSHYDEELTIEDKYKAWLHDQYVEIKSRLLELLQHDNQNVQELALCTLMRLVSGIGKDPLHPVDENIAYFPTELLQDVLRQLLSEEKDLRPLIGRFQEFLEYNDVKFYTLKILTKLMKLRKKKDLNDCFLHNLFALMSQIVLPKKPSKKFEAETKLENNLIQSENRPSFVLHYITTSKKFSFLWLEFLKCKLPVGLYKKVLLMLHEHVLAHLQNPLLLTDFLIDSYNVGGAISLLALNSLFVLIQKYNLEYPDFYGKLYALLEPEVFHVKYKARFFYLADIFLSSTHLPAYLVAAFIKRLARLALSAPPHALLMVIPFIGNLLLRHPNLKILLNRENISCDVTSDPYIMEERDLTKCRAIESSLWEVKTLQNHWCPDVASKAKFINGPLPKMEFDLSDLMIEKEVKRKIKDVPVAFDRPSGLFQRKEDKMEDIWILE</sequence>
<evidence type="ECO:0000256" key="3">
    <source>
        <dbReference type="ARBA" id="ARBA00022692"/>
    </source>
</evidence>
<evidence type="ECO:0000256" key="5">
    <source>
        <dbReference type="SAM" id="Phobius"/>
    </source>
</evidence>
<dbReference type="InterPro" id="IPR016024">
    <property type="entry name" value="ARM-type_fold"/>
</dbReference>
<accession>A0ABM1BIV6</accession>
<evidence type="ECO:0000313" key="7">
    <source>
        <dbReference type="Proteomes" id="UP000694941"/>
    </source>
</evidence>
<comment type="subcellular location">
    <subcellularLocation>
        <location evidence="1">Nucleus membrane</location>
        <topology evidence="1">Multi-pass membrane protein</topology>
    </subcellularLocation>
</comment>
<dbReference type="RefSeq" id="XP_013782872.1">
    <property type="nucleotide sequence ID" value="XM_013927418.2"/>
</dbReference>
<feature type="transmembrane region" description="Helical" evidence="5">
    <location>
        <begin position="370"/>
        <end position="391"/>
    </location>
</feature>
<name>A0ABM1BIV6_LIMPO</name>
<keyword evidence="3 5" id="KW-0812">Transmembrane</keyword>
<dbReference type="InterPro" id="IPR027193">
    <property type="entry name" value="Noc4"/>
</dbReference>
<dbReference type="Pfam" id="PF03914">
    <property type="entry name" value="CBF"/>
    <property type="match status" value="1"/>
</dbReference>
<protein>
    <submittedName>
        <fullName evidence="8">Nucleolar complex protein 4 homolog</fullName>
    </submittedName>
</protein>
<dbReference type="InterPro" id="IPR005612">
    <property type="entry name" value="CCAAT-binding_factor"/>
</dbReference>
<proteinExistence type="inferred from homology"/>
<comment type="similarity">
    <text evidence="2">Belongs to the CBF/MAK21 family.</text>
</comment>
<reference evidence="8" key="1">
    <citation type="submission" date="2025-08" db="UniProtKB">
        <authorList>
            <consortium name="RefSeq"/>
        </authorList>
    </citation>
    <scope>IDENTIFICATION</scope>
    <source>
        <tissue evidence="8">Muscle</tissue>
    </source>
</reference>
<keyword evidence="7" id="KW-1185">Reference proteome</keyword>
<dbReference type="PANTHER" id="PTHR12455:SF0">
    <property type="entry name" value="NUCLEOLAR COMPLEX PROTEIN 4 HOMOLOG"/>
    <property type="match status" value="1"/>
</dbReference>
<dbReference type="PANTHER" id="PTHR12455">
    <property type="entry name" value="NUCLEOLAR COMPLEX PROTEIN 4"/>
    <property type="match status" value="1"/>
</dbReference>